<dbReference type="SUPFAM" id="SSF51735">
    <property type="entry name" value="NAD(P)-binding Rossmann-fold domains"/>
    <property type="match status" value="1"/>
</dbReference>
<dbReference type="InterPro" id="IPR016035">
    <property type="entry name" value="Acyl_Trfase/lysoPLipase"/>
</dbReference>
<dbReference type="Pfam" id="PF08659">
    <property type="entry name" value="KR"/>
    <property type="match status" value="1"/>
</dbReference>
<dbReference type="PROSITE" id="PS00606">
    <property type="entry name" value="KS3_1"/>
    <property type="match status" value="1"/>
</dbReference>
<evidence type="ECO:0000313" key="8">
    <source>
        <dbReference type="Proteomes" id="UP000464657"/>
    </source>
</evidence>
<dbReference type="SMART" id="SM00822">
    <property type="entry name" value="PKS_KR"/>
    <property type="match status" value="1"/>
</dbReference>
<dbReference type="InterPro" id="IPR036291">
    <property type="entry name" value="NAD(P)-bd_dom_sf"/>
</dbReference>
<dbReference type="PANTHER" id="PTHR43775:SF51">
    <property type="entry name" value="INACTIVE PHENOLPHTHIOCEROL SYNTHESIS POLYKETIDE SYNTHASE TYPE I PKS1-RELATED"/>
    <property type="match status" value="1"/>
</dbReference>
<sequence>MEQTIRKKDIAIVGLSGKFHGSKDIREFWKNLEQGNELLKFYTEQELEAFGIDQSIINDPNYVPVNSIAAGIENFDYAFFGYTKDEAKVMDPQIRMLHELAWLALEDAGYPPSEYAKNIGVYLSASGNFEWLAHTAISSPKNVNPLTLSQLTNRDYISTLISYSLNLRGPSYFTSTACSSSLTSIHLACRSLLMRECSIALAGGVSIDCSDYKGYFYAEGMITSKDGHCKAFSNDSSGSVKGNGGAIIALKRMEDAVNDNDHIYAIIRSSAANNDGRRKVGYTAPSVSGQAECIMLAHKVANVPYNTISYIEAHGTATKLGDPIEIEALNKAFNNDVSHKCAIGSLKSNVGHLDAAAGVAGVIKTSLALKNKKIPASLHYAGPNPEINFASGPFYVNDALSNWKPINGTPLRAGVSSFGIGGTNAHVVLEAYDSVNKKSSERPYVFMPFSAKTQTALDNYTQDFKDFLKDYQDTNLADLSHTLQTGRTSFNYRNFALYKNTGETLEVSSIQNKNSGTIAKKNSTVVFMFPGQGNQYFAMAKDLYSSEPLFKEVMDEGFKVLLDITGESYKDILGYNETAVDENKINNTLYTQPILFLVEYALASYLLKLGITPKNMIGHSLGEYTAACIANVFSLKDGLKLITKRAKLISNIEEGTMVAVGVSSSSINSMLDDSLSIAAINTPDSCIISGNDSNITAFTELLTQKEISFSILKTSHAFHSEMMDAMLGDFEKEFQHITLSEPTLPFVSNLTGKPITKEEATSGKYWVRHLRETVRFADGLNHLLKKSNTVFIEVGPGKSMRSFYKQLSKDTKYTNVGLMRHPKEQFDDSLYFTDALATLWSAGIKIDWEVYYAHEVRYKISAPTYSFDKHKFEVEVDVQKSIMNHSSMNNGMLTHDEWYHERKWKTALLPTQKEVATISNYLVFSDQNALIAQLIPSLTTEGNKVIEVTKGEAFIKISDTKFTIRSNSKEDLSHLFDVLKQGKNHFDAIIYNWKLQGELQDEIVQTFTTVLKTCKELIATDSQQQKKIVILSDFNYDILGNEHLNIAADTISMITNVCAQENKNITALHIDIAQEKVNERLINDIKNELSYNTTSGTIAFRNNRRWVDFYDRISIDSWETKPVIEKGKTYLITGGLGYLGNLLTKHILETYKATVILTGRSPLPEAANALEHPKFKKLQKLQEIHHAVHYYQMDVSDEISVNQTIETITQNHGEISGIIHAAGNIDNNTFKFVESIDEKSTLEQFAPKINGTLNLYKTFKNKELDFVWISSSLASILGGLSYGAYAVANRFIDAFLQHHKEELKHWTSINFDGLGVGAIESKEIVAIFEKTHHQTNFQQYIISRRDPNLVLLHASQETTQEAEMETEEVLQIRDTSNYVAPSSETEKTLSDIWQSFFGYDKIGITEDFFELGGDSLKAMTLIKRMHKFYGVELNLLDFFSKPNIKELAGEIDIALKIINDEQKKARTNVIKI</sequence>
<dbReference type="InterPro" id="IPR006162">
    <property type="entry name" value="Ppantetheine_attach_site"/>
</dbReference>
<dbReference type="GO" id="GO:0004315">
    <property type="term" value="F:3-oxoacyl-[acyl-carrier-protein] synthase activity"/>
    <property type="evidence" value="ECO:0007669"/>
    <property type="project" value="UniProtKB-EC"/>
</dbReference>
<dbReference type="FunFam" id="1.10.1200.10:FF:000005">
    <property type="entry name" value="Nonribosomal peptide synthetase 1"/>
    <property type="match status" value="1"/>
</dbReference>
<dbReference type="Proteomes" id="UP000464657">
    <property type="component" value="Chromosome"/>
</dbReference>
<evidence type="ECO:0000256" key="3">
    <source>
        <dbReference type="ARBA" id="ARBA00022553"/>
    </source>
</evidence>
<dbReference type="Gene3D" id="3.30.70.3290">
    <property type="match status" value="1"/>
</dbReference>
<protein>
    <submittedName>
        <fullName evidence="7">Phthiocerol/phenolphthiocerol synthesis polyketide synthase type I PpsE</fullName>
        <ecNumber evidence="7">2.3.1.41</ecNumber>
    </submittedName>
</protein>
<dbReference type="PROSITE" id="PS50075">
    <property type="entry name" value="CARRIER"/>
    <property type="match status" value="1"/>
</dbReference>
<dbReference type="InterPro" id="IPR036736">
    <property type="entry name" value="ACP-like_sf"/>
</dbReference>
<dbReference type="EC" id="2.3.1.41" evidence="7"/>
<dbReference type="OrthoDB" id="9778690at2"/>
<dbReference type="SMART" id="SM00827">
    <property type="entry name" value="PKS_AT"/>
    <property type="match status" value="1"/>
</dbReference>
<dbReference type="InterPro" id="IPR009081">
    <property type="entry name" value="PP-bd_ACP"/>
</dbReference>
<dbReference type="InterPro" id="IPR050091">
    <property type="entry name" value="PKS_NRPS_Biosynth_Enz"/>
</dbReference>
<dbReference type="Pfam" id="PF00698">
    <property type="entry name" value="Acyl_transf_1"/>
    <property type="match status" value="1"/>
</dbReference>
<reference evidence="7 8" key="1">
    <citation type="journal article" date="2013" name="Int. J. Syst. Evol. Microbiol.">
        <title>Kordia antarctica sp. nov., isolated from Antarctic seawater.</title>
        <authorList>
            <person name="Baek K."/>
            <person name="Choi A."/>
            <person name="Kang I."/>
            <person name="Lee K."/>
            <person name="Cho J.C."/>
        </authorList>
    </citation>
    <scope>NUCLEOTIDE SEQUENCE [LARGE SCALE GENOMIC DNA]</scope>
    <source>
        <strain evidence="7 8">IMCC3317</strain>
    </source>
</reference>
<dbReference type="Gene3D" id="3.40.366.10">
    <property type="entry name" value="Malonyl-Coenzyme A Acyl Carrier Protein, domain 2"/>
    <property type="match status" value="1"/>
</dbReference>
<dbReference type="InterPro" id="IPR014030">
    <property type="entry name" value="Ketoacyl_synth_N"/>
</dbReference>
<dbReference type="SMART" id="SM00825">
    <property type="entry name" value="PKS_KS"/>
    <property type="match status" value="1"/>
</dbReference>
<dbReference type="Pfam" id="PF00109">
    <property type="entry name" value="ketoacyl-synt"/>
    <property type="match status" value="1"/>
</dbReference>
<dbReference type="Gene3D" id="3.40.47.10">
    <property type="match status" value="1"/>
</dbReference>
<dbReference type="InterPro" id="IPR014043">
    <property type="entry name" value="Acyl_transferase_dom"/>
</dbReference>
<dbReference type="PANTHER" id="PTHR43775">
    <property type="entry name" value="FATTY ACID SYNTHASE"/>
    <property type="match status" value="1"/>
</dbReference>
<dbReference type="Pfam" id="PF21394">
    <property type="entry name" value="Beta-ketacyl_N"/>
    <property type="match status" value="1"/>
</dbReference>
<name>A0A7L4ZG16_9FLAO</name>
<feature type="domain" description="Ketosynthase family 3 (KS3)" evidence="6">
    <location>
        <begin position="7"/>
        <end position="431"/>
    </location>
</feature>
<dbReference type="Gene3D" id="3.40.50.720">
    <property type="entry name" value="NAD(P)-binding Rossmann-like Domain"/>
    <property type="match status" value="1"/>
</dbReference>
<dbReference type="RefSeq" id="WP_160128150.1">
    <property type="nucleotide sequence ID" value="NZ_CP019288.1"/>
</dbReference>
<dbReference type="KEGG" id="kan:IMCC3317_07530"/>
<dbReference type="GO" id="GO:0006633">
    <property type="term" value="P:fatty acid biosynthetic process"/>
    <property type="evidence" value="ECO:0007669"/>
    <property type="project" value="InterPro"/>
</dbReference>
<dbReference type="InterPro" id="IPR032821">
    <property type="entry name" value="PKS_assoc"/>
</dbReference>
<keyword evidence="3" id="KW-0597">Phosphoprotein</keyword>
<evidence type="ECO:0000256" key="1">
    <source>
        <dbReference type="ARBA" id="ARBA00001957"/>
    </source>
</evidence>
<dbReference type="Pfam" id="PF02801">
    <property type="entry name" value="Ketoacyl-synt_C"/>
    <property type="match status" value="1"/>
</dbReference>
<dbReference type="PROSITE" id="PS00012">
    <property type="entry name" value="PHOSPHOPANTETHEINE"/>
    <property type="match status" value="1"/>
</dbReference>
<keyword evidence="4 7" id="KW-0808">Transferase</keyword>
<dbReference type="InterPro" id="IPR016039">
    <property type="entry name" value="Thiolase-like"/>
</dbReference>
<dbReference type="Gene3D" id="3.30.70.250">
    <property type="entry name" value="Malonyl-CoA ACP transacylase, ACP-binding"/>
    <property type="match status" value="1"/>
</dbReference>
<dbReference type="InterPro" id="IPR020841">
    <property type="entry name" value="PKS_Beta-ketoAc_synthase_dom"/>
</dbReference>
<proteinExistence type="predicted"/>
<comment type="cofactor">
    <cofactor evidence="1">
        <name>pantetheine 4'-phosphate</name>
        <dbReference type="ChEBI" id="CHEBI:47942"/>
    </cofactor>
</comment>
<dbReference type="Pfam" id="PF00550">
    <property type="entry name" value="PP-binding"/>
    <property type="match status" value="1"/>
</dbReference>
<dbReference type="SUPFAM" id="SSF53901">
    <property type="entry name" value="Thiolase-like"/>
    <property type="match status" value="1"/>
</dbReference>
<dbReference type="GO" id="GO:0031177">
    <property type="term" value="F:phosphopantetheine binding"/>
    <property type="evidence" value="ECO:0007669"/>
    <property type="project" value="InterPro"/>
</dbReference>
<organism evidence="7 8">
    <name type="scientific">Kordia antarctica</name>
    <dbReference type="NCBI Taxonomy" id="1218801"/>
    <lineage>
        <taxon>Bacteria</taxon>
        <taxon>Pseudomonadati</taxon>
        <taxon>Bacteroidota</taxon>
        <taxon>Flavobacteriia</taxon>
        <taxon>Flavobacteriales</taxon>
        <taxon>Flavobacteriaceae</taxon>
        <taxon>Kordia</taxon>
    </lineage>
</organism>
<dbReference type="Pfam" id="PF16197">
    <property type="entry name" value="KAsynt_C_assoc"/>
    <property type="match status" value="1"/>
</dbReference>
<dbReference type="CDD" id="cd00833">
    <property type="entry name" value="PKS"/>
    <property type="match status" value="1"/>
</dbReference>
<dbReference type="SMART" id="SM00823">
    <property type="entry name" value="PKS_PP"/>
    <property type="match status" value="1"/>
</dbReference>
<dbReference type="EMBL" id="CP019288">
    <property type="protein sequence ID" value="QHI35407.1"/>
    <property type="molecule type" value="Genomic_DNA"/>
</dbReference>
<evidence type="ECO:0000313" key="7">
    <source>
        <dbReference type="EMBL" id="QHI35407.1"/>
    </source>
</evidence>
<dbReference type="InterPro" id="IPR057326">
    <property type="entry name" value="KR_dom"/>
</dbReference>
<accession>A0A7L4ZG16</accession>
<dbReference type="InterPro" id="IPR016036">
    <property type="entry name" value="Malonyl_transacylase_ACP-bd"/>
</dbReference>
<dbReference type="InterPro" id="IPR014031">
    <property type="entry name" value="Ketoacyl_synth_C"/>
</dbReference>
<keyword evidence="2" id="KW-0596">Phosphopantetheine</keyword>
<dbReference type="GO" id="GO:0004312">
    <property type="term" value="F:fatty acid synthase activity"/>
    <property type="evidence" value="ECO:0007669"/>
    <property type="project" value="TreeGrafter"/>
</dbReference>
<dbReference type="SUPFAM" id="SSF55048">
    <property type="entry name" value="Probable ACP-binding domain of malonyl-CoA ACP transacylase"/>
    <property type="match status" value="1"/>
</dbReference>
<evidence type="ECO:0000259" key="5">
    <source>
        <dbReference type="PROSITE" id="PS50075"/>
    </source>
</evidence>
<evidence type="ECO:0000256" key="2">
    <source>
        <dbReference type="ARBA" id="ARBA00022450"/>
    </source>
</evidence>
<evidence type="ECO:0000256" key="4">
    <source>
        <dbReference type="ARBA" id="ARBA00022679"/>
    </source>
</evidence>
<dbReference type="PROSITE" id="PS52004">
    <property type="entry name" value="KS3_2"/>
    <property type="match status" value="1"/>
</dbReference>
<keyword evidence="8" id="KW-1185">Reference proteome</keyword>
<gene>
    <name evidence="7" type="primary">ppsE_1</name>
    <name evidence="7" type="ORF">IMCC3317_07530</name>
</gene>
<dbReference type="Gene3D" id="1.10.1200.10">
    <property type="entry name" value="ACP-like"/>
    <property type="match status" value="1"/>
</dbReference>
<evidence type="ECO:0000259" key="6">
    <source>
        <dbReference type="PROSITE" id="PS52004"/>
    </source>
</evidence>
<dbReference type="SUPFAM" id="SSF47336">
    <property type="entry name" value="ACP-like"/>
    <property type="match status" value="1"/>
</dbReference>
<dbReference type="InterPro" id="IPR001227">
    <property type="entry name" value="Ac_transferase_dom_sf"/>
</dbReference>
<dbReference type="InterPro" id="IPR018201">
    <property type="entry name" value="Ketoacyl_synth_AS"/>
</dbReference>
<feature type="domain" description="Carrier" evidence="5">
    <location>
        <begin position="1380"/>
        <end position="1455"/>
    </location>
</feature>
<dbReference type="InterPro" id="IPR020806">
    <property type="entry name" value="PKS_PP-bd"/>
</dbReference>
<dbReference type="InterPro" id="IPR013968">
    <property type="entry name" value="PKS_KR"/>
</dbReference>
<keyword evidence="7" id="KW-0012">Acyltransferase</keyword>
<dbReference type="InterPro" id="IPR049490">
    <property type="entry name" value="C883_1060-like_KR_N"/>
</dbReference>
<dbReference type="SUPFAM" id="SSF52151">
    <property type="entry name" value="FabD/lysophospholipase-like"/>
    <property type="match status" value="1"/>
</dbReference>